<proteinExistence type="predicted"/>
<gene>
    <name evidence="1" type="primary">70</name>
    <name evidence="1" type="ORF">SEA_MARGARETKALI_70</name>
</gene>
<evidence type="ECO:0008006" key="3">
    <source>
        <dbReference type="Google" id="ProtNLM"/>
    </source>
</evidence>
<evidence type="ECO:0000313" key="1">
    <source>
        <dbReference type="EMBL" id="AXH44450.1"/>
    </source>
</evidence>
<dbReference type="RefSeq" id="YP_010649552.1">
    <property type="nucleotide sequence ID" value="NC_070769.1"/>
</dbReference>
<protein>
    <recommendedName>
        <fullName evidence="3">Helix-turn-helix DNA binding domain protein</fullName>
    </recommendedName>
</protein>
<keyword evidence="2" id="KW-1185">Reference proteome</keyword>
<reference evidence="2" key="1">
    <citation type="submission" date="2018-06" db="EMBL/GenBank/DDBJ databases">
        <authorList>
            <person name="Zhirakovskaya E."/>
        </authorList>
    </citation>
    <scope>NUCLEOTIDE SEQUENCE [LARGE SCALE GENOMIC DNA]</scope>
</reference>
<dbReference type="EMBL" id="MH450123">
    <property type="protein sequence ID" value="AXH44450.1"/>
    <property type="molecule type" value="Genomic_DNA"/>
</dbReference>
<dbReference type="KEGG" id="vg:77925100"/>
<dbReference type="GeneID" id="77925100"/>
<sequence length="197" mass="21909">MSHECTTKDCLNHTSTYLCTQCVRDLQAWLDKIPVLIATLSVTIAKLDHVRPANAGWNAGGKPGSAAPLNLDALQLQENLKTVWPDAKEYAKDSRAAGLAELIQEWVTGAELLVSGPEAEIVDHAAAKARLKDANLEPMPTRQLLPWLRENAGVRLVSQRIRNWVRDGHLRAHQHEGGQPAYHPQEVLDVWQRIGRK</sequence>
<evidence type="ECO:0000313" key="2">
    <source>
        <dbReference type="Proteomes" id="UP000257231"/>
    </source>
</evidence>
<organism evidence="1 2">
    <name type="scientific">Arthrobacter phage MargaretKali</name>
    <dbReference type="NCBI Taxonomy" id="2250414"/>
    <lineage>
        <taxon>Viruses</taxon>
        <taxon>Duplodnaviria</taxon>
        <taxon>Heunggongvirae</taxon>
        <taxon>Uroviricota</taxon>
        <taxon>Caudoviricetes</taxon>
        <taxon>Kumottavirus</taxon>
        <taxon>Kumottavirus margaretkali</taxon>
    </lineage>
</organism>
<name>A0A345KN48_9CAUD</name>
<accession>A0A345KN48</accession>
<dbReference type="Proteomes" id="UP000257231">
    <property type="component" value="Segment"/>
</dbReference>